<dbReference type="AlphaFoldDB" id="A0A183EHF0"/>
<accession>A0A183EHF0</accession>
<sequence length="83" mass="9219">LRKRICMHVYKKASLTGRLLKKFVGSDSIIGTSVYYDVVAHIPKSSMDVEDRTSLARMAAQQSLSSDDDSSSSSGTDDRWTNF</sequence>
<name>A0A183EHF0_9BILA</name>
<proteinExistence type="predicted"/>
<dbReference type="WBParaSite" id="GPUH_0002041601-mRNA-1">
    <property type="protein sequence ID" value="GPUH_0002041601-mRNA-1"/>
    <property type="gene ID" value="GPUH_0002041601"/>
</dbReference>
<organism evidence="2">
    <name type="scientific">Gongylonema pulchrum</name>
    <dbReference type="NCBI Taxonomy" id="637853"/>
    <lineage>
        <taxon>Eukaryota</taxon>
        <taxon>Metazoa</taxon>
        <taxon>Ecdysozoa</taxon>
        <taxon>Nematoda</taxon>
        <taxon>Chromadorea</taxon>
        <taxon>Rhabditida</taxon>
        <taxon>Spirurina</taxon>
        <taxon>Spiruromorpha</taxon>
        <taxon>Spiruroidea</taxon>
        <taxon>Gongylonematidae</taxon>
        <taxon>Gongylonema</taxon>
    </lineage>
</organism>
<evidence type="ECO:0000313" key="2">
    <source>
        <dbReference type="WBParaSite" id="GPUH_0002041601-mRNA-1"/>
    </source>
</evidence>
<protein>
    <submittedName>
        <fullName evidence="2">Envelope-like protein</fullName>
    </submittedName>
</protein>
<evidence type="ECO:0000256" key="1">
    <source>
        <dbReference type="SAM" id="MobiDB-lite"/>
    </source>
</evidence>
<feature type="region of interest" description="Disordered" evidence="1">
    <location>
        <begin position="51"/>
        <end position="83"/>
    </location>
</feature>
<reference evidence="2" key="1">
    <citation type="submission" date="2016-06" db="UniProtKB">
        <authorList>
            <consortium name="WormBaseParasite"/>
        </authorList>
    </citation>
    <scope>IDENTIFICATION</scope>
</reference>